<evidence type="ECO:0000313" key="1">
    <source>
        <dbReference type="EMBL" id="CAH2057335.1"/>
    </source>
</evidence>
<organism evidence="1 2">
    <name type="scientific">Iphiclides podalirius</name>
    <name type="common">scarce swallowtail</name>
    <dbReference type="NCBI Taxonomy" id="110791"/>
    <lineage>
        <taxon>Eukaryota</taxon>
        <taxon>Metazoa</taxon>
        <taxon>Ecdysozoa</taxon>
        <taxon>Arthropoda</taxon>
        <taxon>Hexapoda</taxon>
        <taxon>Insecta</taxon>
        <taxon>Pterygota</taxon>
        <taxon>Neoptera</taxon>
        <taxon>Endopterygota</taxon>
        <taxon>Lepidoptera</taxon>
        <taxon>Glossata</taxon>
        <taxon>Ditrysia</taxon>
        <taxon>Papilionoidea</taxon>
        <taxon>Papilionidae</taxon>
        <taxon>Papilioninae</taxon>
        <taxon>Iphiclides</taxon>
    </lineage>
</organism>
<protein>
    <submittedName>
        <fullName evidence="1">Uncharacterized protein</fullName>
    </submittedName>
</protein>
<proteinExistence type="predicted"/>
<sequence length="129" mass="13920">MIFWQPYSRLVYATKRALPTRDPPRFSPPASAAALSWLTQLCQCDPALDSGTRNPQIDARGLCSKGTKLASRPDYAPPSDAIITDGIVPGLFPNASVHVPRIGVGTLERVFLDPPARPHLPAEHSPALV</sequence>
<dbReference type="EMBL" id="OW152836">
    <property type="protein sequence ID" value="CAH2057335.1"/>
    <property type="molecule type" value="Genomic_DNA"/>
</dbReference>
<reference evidence="1" key="1">
    <citation type="submission" date="2022-03" db="EMBL/GenBank/DDBJ databases">
        <authorList>
            <person name="Martin H S."/>
        </authorList>
    </citation>
    <scope>NUCLEOTIDE SEQUENCE</scope>
</reference>
<gene>
    <name evidence="1" type="ORF">IPOD504_LOCUS10166</name>
</gene>
<keyword evidence="2" id="KW-1185">Reference proteome</keyword>
<feature type="non-terminal residue" evidence="1">
    <location>
        <position position="1"/>
    </location>
</feature>
<dbReference type="Proteomes" id="UP000837857">
    <property type="component" value="Chromosome 24"/>
</dbReference>
<accession>A0ABN8IJR0</accession>
<name>A0ABN8IJR0_9NEOP</name>
<evidence type="ECO:0000313" key="2">
    <source>
        <dbReference type="Proteomes" id="UP000837857"/>
    </source>
</evidence>